<evidence type="ECO:0000313" key="2">
    <source>
        <dbReference type="EMBL" id="KAK6524178.1"/>
    </source>
</evidence>
<evidence type="ECO:0000313" key="3">
    <source>
        <dbReference type="Proteomes" id="UP001365542"/>
    </source>
</evidence>
<organism evidence="2 3">
    <name type="scientific">Orbilia ellipsospora</name>
    <dbReference type="NCBI Taxonomy" id="2528407"/>
    <lineage>
        <taxon>Eukaryota</taxon>
        <taxon>Fungi</taxon>
        <taxon>Dikarya</taxon>
        <taxon>Ascomycota</taxon>
        <taxon>Pezizomycotina</taxon>
        <taxon>Orbiliomycetes</taxon>
        <taxon>Orbiliales</taxon>
        <taxon>Orbiliaceae</taxon>
        <taxon>Orbilia</taxon>
    </lineage>
</organism>
<gene>
    <name evidence="2" type="ORF">TWF694_005838</name>
</gene>
<name>A0AAV9WY56_9PEZI</name>
<protein>
    <submittedName>
        <fullName evidence="2">Uncharacterized protein</fullName>
    </submittedName>
</protein>
<dbReference type="AlphaFoldDB" id="A0AAV9WY56"/>
<comment type="caution">
    <text evidence="2">The sequence shown here is derived from an EMBL/GenBank/DDBJ whole genome shotgun (WGS) entry which is preliminary data.</text>
</comment>
<proteinExistence type="predicted"/>
<reference evidence="2 3" key="1">
    <citation type="submission" date="2019-10" db="EMBL/GenBank/DDBJ databases">
        <authorList>
            <person name="Palmer J.M."/>
        </authorList>
    </citation>
    <scope>NUCLEOTIDE SEQUENCE [LARGE SCALE GENOMIC DNA]</scope>
    <source>
        <strain evidence="2 3">TWF694</strain>
    </source>
</reference>
<evidence type="ECO:0000256" key="1">
    <source>
        <dbReference type="SAM" id="SignalP"/>
    </source>
</evidence>
<accession>A0AAV9WY56</accession>
<keyword evidence="1" id="KW-0732">Signal</keyword>
<keyword evidence="3" id="KW-1185">Reference proteome</keyword>
<dbReference type="EMBL" id="JAVHJO010000018">
    <property type="protein sequence ID" value="KAK6524178.1"/>
    <property type="molecule type" value="Genomic_DNA"/>
</dbReference>
<feature type="signal peptide" evidence="1">
    <location>
        <begin position="1"/>
        <end position="18"/>
    </location>
</feature>
<sequence length="388" mass="40878">MKLLSLIGLIASIASTEAAVLQPRGCAADNCLRAVRNTNFPTRGLTDCSSFFSFTTAAAVSTITTTATITGTTTATTTETATETTTQTSYVTSPSTSITVIPVTTTITQPTTVFVTTAVVTTVEVSYGSGVQKRDGNALPTTYASQCGFNVSRFSSACACLTGFLFPTVTTTPTVTSTVTSTITSTVTSAVTSTVTSTIFTTNIVVSETVESSTTVFTSTVFSTATSTVTSISSTVTLTAMYIQAKDSTIEGQYIYNASDPGPGIPFVSVTHFSPFAGERTLMHLNSDTGYLSVVSSGWIVFIDSDNFPTQDILTVFFIDPAYVKYYHPLVCSLSGEDLSCAAGLFTEFGWIPNADYPDRPDLEIGKNGVDFQAEQGTSQVHLRAVSP</sequence>
<dbReference type="Proteomes" id="UP001365542">
    <property type="component" value="Unassembled WGS sequence"/>
</dbReference>
<feature type="chain" id="PRO_5043676278" evidence="1">
    <location>
        <begin position="19"/>
        <end position="388"/>
    </location>
</feature>